<feature type="region of interest" description="Disordered" evidence="1">
    <location>
        <begin position="499"/>
        <end position="528"/>
    </location>
</feature>
<feature type="region of interest" description="Disordered" evidence="1">
    <location>
        <begin position="622"/>
        <end position="684"/>
    </location>
</feature>
<name>L0AWS6_THEEQ</name>
<dbReference type="Proteomes" id="UP000031512">
    <property type="component" value="Chromosome 1"/>
</dbReference>
<dbReference type="EMBL" id="CP001669">
    <property type="protein sequence ID" value="AFZ79708.1"/>
    <property type="molecule type" value="Genomic_DNA"/>
</dbReference>
<evidence type="ECO:0000313" key="2">
    <source>
        <dbReference type="EMBL" id="AFZ79708.1"/>
    </source>
</evidence>
<proteinExistence type="predicted"/>
<dbReference type="AlphaFoldDB" id="L0AWS6"/>
<dbReference type="STRING" id="1537102.L0AWS6"/>
<organism evidence="2 3">
    <name type="scientific">Theileria equi strain WA</name>
    <dbReference type="NCBI Taxonomy" id="1537102"/>
    <lineage>
        <taxon>Eukaryota</taxon>
        <taxon>Sar</taxon>
        <taxon>Alveolata</taxon>
        <taxon>Apicomplexa</taxon>
        <taxon>Aconoidasida</taxon>
        <taxon>Piroplasmida</taxon>
        <taxon>Theileriidae</taxon>
        <taxon>Theileria</taxon>
    </lineage>
</organism>
<feature type="compositionally biased region" description="Polar residues" evidence="1">
    <location>
        <begin position="633"/>
        <end position="645"/>
    </location>
</feature>
<evidence type="ECO:0000313" key="3">
    <source>
        <dbReference type="Proteomes" id="UP000031512"/>
    </source>
</evidence>
<protein>
    <submittedName>
        <fullName evidence="2">Uncharacterized protein</fullName>
    </submittedName>
</protein>
<sequence length="741" mass="80617">MSKGPKELRLEIGKKCGKDGPRCRCSGNKPGDITASKVENNEDAVGFLALVHDRKGKTFRLSRELDNDENIGDVNQCILGVTKVSVYYWEEDKECNTPLLLEVVKGNHNSTQYYYRYDKGEVQNQNNSQTIWQYKPEKMKLQVMLDDRNCGRNHAVPLNIKDLATGTLPDDIPSTCMKKTRRIELGSLQHLTGSEYVYTTYEVKGSDTKISRVKVGDHNISGITIPPGGMDKVRLYSNTGISQAPIMINFNTNNRESKWFYSTNSNGTQWTEVGSTSNFYSDDGKPTEALAKKLDEFACQYHSGVTIDLSHSTSTAQNNYCCSQHKDDARISVSSVQVSCQRPDHNKGTITAYKHSIDGNGLKLVGIKFYPSGDTKNRKHVKSRKLSLPIPGPVDVYVFYCTEDPILVYVDRNKSGSPGWFRKSTKNNKNQWTKFTFSGITPTNITECGNWNKLVGAIKKLKCENFKKCPTTSLLRAETSGGVQAQIQDEDDIDLGSSEEEDTYKQGTDAPPPSGKDPLGPRGNPGIKCTEKGAQEEYKSKLTSTGINKGETGGVLSSDLWKTVGKAVGKTVDLGLDLADQLGSVAVPASGLAGIYGSFVAEALGKVGIEALNTVIQQAKPATAHQSEDGRALSSNTDDADSTTGNREDVDGSQSSRTTQQHVTEPAATAPNSSPPEPTAENFVGGATLTAGLGVIFGSSSGTLAGAGGLTGLGWWAFKRSKGDPWVRRGYPIEFLKNVPY</sequence>
<dbReference type="GeneID" id="15807333"/>
<dbReference type="KEGG" id="beq:BEWA_025570"/>
<dbReference type="VEuPathDB" id="PiroplasmaDB:BEWA_025570"/>
<gene>
    <name evidence="2" type="ORF">BEWA_025570</name>
</gene>
<keyword evidence="3" id="KW-1185">Reference proteome</keyword>
<evidence type="ECO:0000256" key="1">
    <source>
        <dbReference type="SAM" id="MobiDB-lite"/>
    </source>
</evidence>
<dbReference type="eggNOG" id="KOG1366">
    <property type="taxonomic scope" value="Eukaryota"/>
</dbReference>
<accession>L0AWS6</accession>
<feature type="compositionally biased region" description="Polar residues" evidence="1">
    <location>
        <begin position="652"/>
        <end position="663"/>
    </location>
</feature>
<reference evidence="2 3" key="1">
    <citation type="journal article" date="2012" name="BMC Genomics">
        <title>Comparative genomic analysis and phylogenetic position of Theileria equi.</title>
        <authorList>
            <person name="Kappmeyer L.S."/>
            <person name="Thiagarajan M."/>
            <person name="Herndon D.R."/>
            <person name="Ramsay J.D."/>
            <person name="Caler E."/>
            <person name="Djikeng A."/>
            <person name="Gillespie J.J."/>
            <person name="Lau A.O."/>
            <person name="Roalson E.H."/>
            <person name="Silva J.C."/>
            <person name="Silva M.G."/>
            <person name="Suarez C.E."/>
            <person name="Ueti M.W."/>
            <person name="Nene V.M."/>
            <person name="Mealey R.H."/>
            <person name="Knowles D.P."/>
            <person name="Brayton K.A."/>
        </authorList>
    </citation>
    <scope>NUCLEOTIDE SEQUENCE [LARGE SCALE GENOMIC DNA]</scope>
    <source>
        <strain evidence="2 3">WA</strain>
    </source>
</reference>
<dbReference type="RefSeq" id="XP_004829374.1">
    <property type="nucleotide sequence ID" value="XM_004829317.1"/>
</dbReference>